<protein>
    <submittedName>
        <fullName evidence="1">Uncharacterized protein</fullName>
    </submittedName>
</protein>
<reference evidence="1" key="2">
    <citation type="submission" date="2020-06" db="EMBL/GenBank/DDBJ databases">
        <title>Helianthus annuus Genome sequencing and assembly Release 2.</title>
        <authorList>
            <person name="Gouzy J."/>
            <person name="Langlade N."/>
            <person name="Munos S."/>
        </authorList>
    </citation>
    <scope>NUCLEOTIDE SEQUENCE</scope>
    <source>
        <tissue evidence="1">Leaves</tissue>
    </source>
</reference>
<reference evidence="1" key="1">
    <citation type="journal article" date="2017" name="Nature">
        <title>The sunflower genome provides insights into oil metabolism, flowering and Asterid evolution.</title>
        <authorList>
            <person name="Badouin H."/>
            <person name="Gouzy J."/>
            <person name="Grassa C.J."/>
            <person name="Murat F."/>
            <person name="Staton S.E."/>
            <person name="Cottret L."/>
            <person name="Lelandais-Briere C."/>
            <person name="Owens G.L."/>
            <person name="Carrere S."/>
            <person name="Mayjonade B."/>
            <person name="Legrand L."/>
            <person name="Gill N."/>
            <person name="Kane N.C."/>
            <person name="Bowers J.E."/>
            <person name="Hubner S."/>
            <person name="Bellec A."/>
            <person name="Berard A."/>
            <person name="Berges H."/>
            <person name="Blanchet N."/>
            <person name="Boniface M.C."/>
            <person name="Brunel D."/>
            <person name="Catrice O."/>
            <person name="Chaidir N."/>
            <person name="Claudel C."/>
            <person name="Donnadieu C."/>
            <person name="Faraut T."/>
            <person name="Fievet G."/>
            <person name="Helmstetter N."/>
            <person name="King M."/>
            <person name="Knapp S.J."/>
            <person name="Lai Z."/>
            <person name="Le Paslier M.C."/>
            <person name="Lippi Y."/>
            <person name="Lorenzon L."/>
            <person name="Mandel J.R."/>
            <person name="Marage G."/>
            <person name="Marchand G."/>
            <person name="Marquand E."/>
            <person name="Bret-Mestries E."/>
            <person name="Morien E."/>
            <person name="Nambeesan S."/>
            <person name="Nguyen T."/>
            <person name="Pegot-Espagnet P."/>
            <person name="Pouilly N."/>
            <person name="Raftis F."/>
            <person name="Sallet E."/>
            <person name="Schiex T."/>
            <person name="Thomas J."/>
            <person name="Vandecasteele C."/>
            <person name="Vares D."/>
            <person name="Vear F."/>
            <person name="Vautrin S."/>
            <person name="Crespi M."/>
            <person name="Mangin B."/>
            <person name="Burke J.M."/>
            <person name="Salse J."/>
            <person name="Munos S."/>
            <person name="Vincourt P."/>
            <person name="Rieseberg L.H."/>
            <person name="Langlade N.B."/>
        </authorList>
    </citation>
    <scope>NUCLEOTIDE SEQUENCE</scope>
    <source>
        <tissue evidence="1">Leaves</tissue>
    </source>
</reference>
<dbReference type="EMBL" id="MNCJ02000324">
    <property type="protein sequence ID" value="KAF5791739.1"/>
    <property type="molecule type" value="Genomic_DNA"/>
</dbReference>
<name>A0A9K3I783_HELAN</name>
<gene>
    <name evidence="1" type="ORF">HanXRQr2_Chr09g0398201</name>
</gene>
<evidence type="ECO:0000313" key="1">
    <source>
        <dbReference type="EMBL" id="KAF5791739.1"/>
    </source>
</evidence>
<comment type="caution">
    <text evidence="1">The sequence shown here is derived from an EMBL/GenBank/DDBJ whole genome shotgun (WGS) entry which is preliminary data.</text>
</comment>
<accession>A0A9K3I783</accession>
<proteinExistence type="predicted"/>
<dbReference type="Gramene" id="mRNA:HanXRQr2_Chr09g0398201">
    <property type="protein sequence ID" value="CDS:HanXRQr2_Chr09g0398201.1"/>
    <property type="gene ID" value="HanXRQr2_Chr09g0398201"/>
</dbReference>
<organism evidence="1 2">
    <name type="scientific">Helianthus annuus</name>
    <name type="common">Common sunflower</name>
    <dbReference type="NCBI Taxonomy" id="4232"/>
    <lineage>
        <taxon>Eukaryota</taxon>
        <taxon>Viridiplantae</taxon>
        <taxon>Streptophyta</taxon>
        <taxon>Embryophyta</taxon>
        <taxon>Tracheophyta</taxon>
        <taxon>Spermatophyta</taxon>
        <taxon>Magnoliopsida</taxon>
        <taxon>eudicotyledons</taxon>
        <taxon>Gunneridae</taxon>
        <taxon>Pentapetalae</taxon>
        <taxon>asterids</taxon>
        <taxon>campanulids</taxon>
        <taxon>Asterales</taxon>
        <taxon>Asteraceae</taxon>
        <taxon>Asteroideae</taxon>
        <taxon>Heliantheae alliance</taxon>
        <taxon>Heliantheae</taxon>
        <taxon>Helianthus</taxon>
    </lineage>
</organism>
<dbReference type="Proteomes" id="UP000215914">
    <property type="component" value="Unassembled WGS sequence"/>
</dbReference>
<dbReference type="AlphaFoldDB" id="A0A9K3I783"/>
<sequence>MSRFRFSFEFCFESESTRSTPEPTRVNSVSRLIQCWSHKFRSKLVKVGQTVNMVNAVKPSQLLGQRVKNEVRCNNGANINFIVLYLINILITEPNSITCK</sequence>
<keyword evidence="2" id="KW-1185">Reference proteome</keyword>
<evidence type="ECO:0000313" key="2">
    <source>
        <dbReference type="Proteomes" id="UP000215914"/>
    </source>
</evidence>